<name>A0A699YZN4_HAELA</name>
<dbReference type="SUPFAM" id="SSF52540">
    <property type="entry name" value="P-loop containing nucleoside triphosphate hydrolases"/>
    <property type="match status" value="1"/>
</dbReference>
<keyword evidence="2" id="KW-1185">Reference proteome</keyword>
<evidence type="ECO:0008006" key="3">
    <source>
        <dbReference type="Google" id="ProtNLM"/>
    </source>
</evidence>
<gene>
    <name evidence="1" type="ORF">HaLaN_11184</name>
</gene>
<dbReference type="Gene3D" id="3.40.50.300">
    <property type="entry name" value="P-loop containing nucleotide triphosphate hydrolases"/>
    <property type="match status" value="1"/>
</dbReference>
<dbReference type="Proteomes" id="UP000485058">
    <property type="component" value="Unassembled WGS sequence"/>
</dbReference>
<evidence type="ECO:0000313" key="2">
    <source>
        <dbReference type="Proteomes" id="UP000485058"/>
    </source>
</evidence>
<proteinExistence type="predicted"/>
<dbReference type="EMBL" id="BLLF01000797">
    <property type="protein sequence ID" value="GFH15030.1"/>
    <property type="molecule type" value="Genomic_DNA"/>
</dbReference>
<comment type="caution">
    <text evidence="1">The sequence shown here is derived from an EMBL/GenBank/DDBJ whole genome shotgun (WGS) entry which is preliminary data.</text>
</comment>
<accession>A0A699YZN4</accession>
<reference evidence="1 2" key="1">
    <citation type="submission" date="2020-02" db="EMBL/GenBank/DDBJ databases">
        <title>Draft genome sequence of Haematococcus lacustris strain NIES-144.</title>
        <authorList>
            <person name="Morimoto D."/>
            <person name="Nakagawa S."/>
            <person name="Yoshida T."/>
            <person name="Sawayama S."/>
        </authorList>
    </citation>
    <scope>NUCLEOTIDE SEQUENCE [LARGE SCALE GENOMIC DNA]</scope>
    <source>
        <strain evidence="1 2">NIES-144</strain>
    </source>
</reference>
<protein>
    <recommendedName>
        <fullName evidence="3">ABC transporter domain-containing protein</fullName>
    </recommendedName>
</protein>
<evidence type="ECO:0000313" key="1">
    <source>
        <dbReference type="EMBL" id="GFH15030.1"/>
    </source>
</evidence>
<sequence>MARGCERVSSAVGWVAGVQAKVEALKEDDNVFDVSFEGQGEEGTTASATDIKVHNMTVRAKGKLLMENTSFTIAAGRRYGLVGPNG</sequence>
<dbReference type="AlphaFoldDB" id="A0A699YZN4"/>
<organism evidence="1 2">
    <name type="scientific">Haematococcus lacustris</name>
    <name type="common">Green alga</name>
    <name type="synonym">Haematococcus pluvialis</name>
    <dbReference type="NCBI Taxonomy" id="44745"/>
    <lineage>
        <taxon>Eukaryota</taxon>
        <taxon>Viridiplantae</taxon>
        <taxon>Chlorophyta</taxon>
        <taxon>core chlorophytes</taxon>
        <taxon>Chlorophyceae</taxon>
        <taxon>CS clade</taxon>
        <taxon>Chlamydomonadales</taxon>
        <taxon>Haematococcaceae</taxon>
        <taxon>Haematococcus</taxon>
    </lineage>
</organism>
<dbReference type="InterPro" id="IPR027417">
    <property type="entry name" value="P-loop_NTPase"/>
</dbReference>